<dbReference type="Pfam" id="PF08906">
    <property type="entry name" value="T6SS_Tdi1_C"/>
    <property type="match status" value="1"/>
</dbReference>
<evidence type="ECO:0000259" key="1">
    <source>
        <dbReference type="Pfam" id="PF08906"/>
    </source>
</evidence>
<protein>
    <submittedName>
        <fullName evidence="2">DUF1851 domain-containing protein</fullName>
    </submittedName>
</protein>
<reference evidence="2 3" key="1">
    <citation type="submission" date="2023-01" db="EMBL/GenBank/DDBJ databases">
        <title>Novel species of the genus Asticcacaulis isolated from rivers.</title>
        <authorList>
            <person name="Lu H."/>
        </authorList>
    </citation>
    <scope>NUCLEOTIDE SEQUENCE [LARGE SCALE GENOMIC DNA]</scope>
    <source>
        <strain evidence="2 3">LKC15W</strain>
    </source>
</reference>
<gene>
    <name evidence="2" type="ORF">PQU98_14600</name>
</gene>
<sequence>MVNIHDYLIDQSGKDWAVLLADWVPPLPSDFTVWMVNRFGDVFATFDDGSIHMLDIGGGSATQLATNREDFITQIGNDETADNWLLMSLTNACVASGMTLKNNECYSFKIPPLLGGLYEVDNIEPTDLSVHYSFLADIYIQTKDLPEGSKVNFKFIG</sequence>
<dbReference type="InterPro" id="IPR015002">
    <property type="entry name" value="T6SS_Tdi1_C"/>
</dbReference>
<name>A0ABT5HMB6_9CAUL</name>
<accession>A0ABT5HMB6</accession>
<feature type="domain" description="T6SS immunity protein Tdi1 C-terminal" evidence="1">
    <location>
        <begin position="65"/>
        <end position="138"/>
    </location>
</feature>
<proteinExistence type="predicted"/>
<dbReference type="RefSeq" id="WP_272745693.1">
    <property type="nucleotide sequence ID" value="NZ_JAQQKV010000003.1"/>
</dbReference>
<keyword evidence="3" id="KW-1185">Reference proteome</keyword>
<dbReference type="Proteomes" id="UP001218579">
    <property type="component" value="Unassembled WGS sequence"/>
</dbReference>
<evidence type="ECO:0000313" key="2">
    <source>
        <dbReference type="EMBL" id="MDC7677372.1"/>
    </source>
</evidence>
<comment type="caution">
    <text evidence="2">The sequence shown here is derived from an EMBL/GenBank/DDBJ whole genome shotgun (WGS) entry which is preliminary data.</text>
</comment>
<evidence type="ECO:0000313" key="3">
    <source>
        <dbReference type="Proteomes" id="UP001218579"/>
    </source>
</evidence>
<dbReference type="EMBL" id="JAQQKV010000003">
    <property type="protein sequence ID" value="MDC7677372.1"/>
    <property type="molecule type" value="Genomic_DNA"/>
</dbReference>
<organism evidence="2 3">
    <name type="scientific">Asticcacaulis machinosus</name>
    <dbReference type="NCBI Taxonomy" id="2984211"/>
    <lineage>
        <taxon>Bacteria</taxon>
        <taxon>Pseudomonadati</taxon>
        <taxon>Pseudomonadota</taxon>
        <taxon>Alphaproteobacteria</taxon>
        <taxon>Caulobacterales</taxon>
        <taxon>Caulobacteraceae</taxon>
        <taxon>Asticcacaulis</taxon>
    </lineage>
</organism>